<dbReference type="InterPro" id="IPR001296">
    <property type="entry name" value="Glyco_trans_1"/>
</dbReference>
<keyword evidence="2" id="KW-0808">Transferase</keyword>
<gene>
    <name evidence="2" type="ORF">BU085_01070</name>
</gene>
<feature type="domain" description="Glycosyl transferase family 1" evidence="1">
    <location>
        <begin position="202"/>
        <end position="361"/>
    </location>
</feature>
<evidence type="ECO:0000313" key="3">
    <source>
        <dbReference type="Proteomes" id="UP000240717"/>
    </source>
</evidence>
<protein>
    <submittedName>
        <fullName evidence="2">Glycosyltransferase family 4 protein</fullName>
    </submittedName>
</protein>
<proteinExistence type="predicted"/>
<dbReference type="Pfam" id="PF00534">
    <property type="entry name" value="Glycos_transf_1"/>
    <property type="match status" value="1"/>
</dbReference>
<name>A0A2T4Q3M3_STAWA</name>
<evidence type="ECO:0000259" key="1">
    <source>
        <dbReference type="Pfam" id="PF00534"/>
    </source>
</evidence>
<reference evidence="2 3" key="1">
    <citation type="journal article" date="2016" name="Front. Microbiol.">
        <title>Comprehensive Phylogenetic Analysis of Bovine Non-aureus Staphylococci Species Based on Whole-Genome Sequencing.</title>
        <authorList>
            <person name="Naushad S."/>
            <person name="Barkema H.W."/>
            <person name="Luby C."/>
            <person name="Condas L.A."/>
            <person name="Nobrega D.B."/>
            <person name="Carson D.A."/>
            <person name="De Buck J."/>
        </authorList>
    </citation>
    <scope>NUCLEOTIDE SEQUENCE [LARGE SCALE GENOMIC DNA]</scope>
    <source>
        <strain evidence="2 3">SNUC 2993</strain>
    </source>
</reference>
<comment type="caution">
    <text evidence="2">The sequence shown here is derived from an EMBL/GenBank/DDBJ whole genome shotgun (WGS) entry which is preliminary data.</text>
</comment>
<evidence type="ECO:0000313" key="2">
    <source>
        <dbReference type="EMBL" id="PTI52516.1"/>
    </source>
</evidence>
<dbReference type="Proteomes" id="UP000240717">
    <property type="component" value="Unassembled WGS sequence"/>
</dbReference>
<organism evidence="2 3">
    <name type="scientific">Staphylococcus warneri</name>
    <dbReference type="NCBI Taxonomy" id="1292"/>
    <lineage>
        <taxon>Bacteria</taxon>
        <taxon>Bacillati</taxon>
        <taxon>Bacillota</taxon>
        <taxon>Bacilli</taxon>
        <taxon>Bacillales</taxon>
        <taxon>Staphylococcaceae</taxon>
        <taxon>Staphylococcus</taxon>
    </lineage>
</organism>
<dbReference type="EMBL" id="PZEV01000002">
    <property type="protein sequence ID" value="PTI52516.1"/>
    <property type="molecule type" value="Genomic_DNA"/>
</dbReference>
<dbReference type="Gene3D" id="3.40.50.2000">
    <property type="entry name" value="Glycogen Phosphorylase B"/>
    <property type="match status" value="2"/>
</dbReference>
<dbReference type="GO" id="GO:0016757">
    <property type="term" value="F:glycosyltransferase activity"/>
    <property type="evidence" value="ECO:0007669"/>
    <property type="project" value="InterPro"/>
</dbReference>
<dbReference type="PANTHER" id="PTHR12526:SF630">
    <property type="entry name" value="GLYCOSYLTRANSFERASE"/>
    <property type="match status" value="1"/>
</dbReference>
<dbReference type="PANTHER" id="PTHR12526">
    <property type="entry name" value="GLYCOSYLTRANSFERASE"/>
    <property type="match status" value="1"/>
</dbReference>
<accession>A0A2T4Q3M3</accession>
<dbReference type="SUPFAM" id="SSF53756">
    <property type="entry name" value="UDP-Glycosyltransferase/glycogen phosphorylase"/>
    <property type="match status" value="1"/>
</dbReference>
<dbReference type="AlphaFoldDB" id="A0A2T4Q3M3"/>
<sequence length="381" mass="43562">MKSFTFFMHNIYAMGGTVKSISQLANTLAEKGHPVTIISVFRGNDQPYFNLHKDIKVQDLVDYRLKPTHFNAILANRIRKYTPLLKPKHLSQYEPGLNQFSSYVEKKMIKAIKRVSTDVLIGTRASFNILIAKYQNKNVTTVAMEHMNFNAHEQKFQNQIINAYRDVNKITTLTSADQSIYQSKLKTPVYVVPNIANNKRIAAQKKNIILAAGRLEYEKGFDLLLESIRLIQDDLRHLNYELHLYGDGQEKEHLKQFIDQYQLQDIVHLYPATPSLNQKLAQSKITVIPSRNEGFGMVILEAMAQDNIVISFDGNTGPDSIIKSGKNGYLVTHDDTSQLAKRIDLTMHNDEELQHIIQAGHETLKSYSAEAVYHDFMNMFT</sequence>
<dbReference type="STRING" id="1194526.A284_02680"/>
<dbReference type="CDD" id="cd03820">
    <property type="entry name" value="GT4_AmsD-like"/>
    <property type="match status" value="1"/>
</dbReference>
<dbReference type="RefSeq" id="WP_107533233.1">
    <property type="nucleotide sequence ID" value="NZ_PZEV01000002.1"/>
</dbReference>